<dbReference type="RefSeq" id="WP_075316924.1">
    <property type="nucleotide sequence ID" value="NZ_JAAZTS010000022.1"/>
</dbReference>
<gene>
    <name evidence="2" type="ORF">H6D15_12325</name>
</gene>
<feature type="transmembrane region" description="Helical" evidence="1">
    <location>
        <begin position="49"/>
        <end position="67"/>
    </location>
</feature>
<organism evidence="2 3">
    <name type="scientific">Caecibacteroides pullorum</name>
    <dbReference type="NCBI Taxonomy" id="2725562"/>
    <lineage>
        <taxon>Bacteria</taxon>
        <taxon>Pseudomonadati</taxon>
        <taxon>Bacteroidota</taxon>
        <taxon>Bacteroidia</taxon>
        <taxon>Bacteroidales</taxon>
        <taxon>Bacteroidaceae</taxon>
        <taxon>Caecibacteroides</taxon>
    </lineage>
</organism>
<sequence>MERKASIIHYNWKILLIYLTFFLVVVVRLCTMDASESIIPGIEKLSTEALWIIVAILLLAFSAYIGRRVYKVWLEGRKLEAVIILVVNFALMAVILLW</sequence>
<evidence type="ECO:0000313" key="2">
    <source>
        <dbReference type="EMBL" id="MBM6858374.1"/>
    </source>
</evidence>
<dbReference type="EMBL" id="JACJMO010000023">
    <property type="protein sequence ID" value="MBM6858374.1"/>
    <property type="molecule type" value="Genomic_DNA"/>
</dbReference>
<evidence type="ECO:0000256" key="1">
    <source>
        <dbReference type="SAM" id="Phobius"/>
    </source>
</evidence>
<evidence type="ECO:0000313" key="3">
    <source>
        <dbReference type="Proteomes" id="UP000698924"/>
    </source>
</evidence>
<keyword evidence="1" id="KW-1133">Transmembrane helix</keyword>
<proteinExistence type="predicted"/>
<comment type="caution">
    <text evidence="2">The sequence shown here is derived from an EMBL/GenBank/DDBJ whole genome shotgun (WGS) entry which is preliminary data.</text>
</comment>
<keyword evidence="1" id="KW-0472">Membrane</keyword>
<reference evidence="2 3" key="1">
    <citation type="journal article" date="2021" name="Sci. Rep.">
        <title>The distribution of antibiotic resistance genes in chicken gut microbiota commensals.</title>
        <authorList>
            <person name="Juricova H."/>
            <person name="Matiasovicova J."/>
            <person name="Kubasova T."/>
            <person name="Cejkova D."/>
            <person name="Rychlik I."/>
        </authorList>
    </citation>
    <scope>NUCLEOTIDE SEQUENCE [LARGE SCALE GENOMIC DNA]</scope>
    <source>
        <strain evidence="2 3">An421</strain>
    </source>
</reference>
<protein>
    <submittedName>
        <fullName evidence="2">Uncharacterized protein</fullName>
    </submittedName>
</protein>
<feature type="transmembrane region" description="Helical" evidence="1">
    <location>
        <begin position="12"/>
        <end position="29"/>
    </location>
</feature>
<keyword evidence="1" id="KW-0812">Transmembrane</keyword>
<feature type="transmembrane region" description="Helical" evidence="1">
    <location>
        <begin position="79"/>
        <end position="97"/>
    </location>
</feature>
<dbReference type="Proteomes" id="UP000698924">
    <property type="component" value="Unassembled WGS sequence"/>
</dbReference>
<name>A0AA40ZV78_9BACT</name>
<accession>A0AA40ZV78</accession>
<dbReference type="AlphaFoldDB" id="A0AA40ZV78"/>
<keyword evidence="3" id="KW-1185">Reference proteome</keyword>